<gene>
    <name evidence="1" type="ORF">ST47_g9521</name>
</gene>
<dbReference type="InterPro" id="IPR052895">
    <property type="entry name" value="HetReg/Transcr_Mod"/>
</dbReference>
<comment type="caution">
    <text evidence="1">The sequence shown here is derived from an EMBL/GenBank/DDBJ whole genome shotgun (WGS) entry which is preliminary data.</text>
</comment>
<sequence>MDTTHDPNAKNEHVPATQDDLTLALDILESHSFIKNAEFTMTSRRLFLTKNGCIGLGPAITSPGDICCVISGANIPHVLRPFNSDTYLMVGECYVQSIMHGEAVKDTPQWCNIILE</sequence>
<evidence type="ECO:0000313" key="1">
    <source>
        <dbReference type="EMBL" id="KZM19308.1"/>
    </source>
</evidence>
<proteinExistence type="predicted"/>
<dbReference type="Proteomes" id="UP000076837">
    <property type="component" value="Unassembled WGS sequence"/>
</dbReference>
<protein>
    <submittedName>
        <fullName evidence="1">Uncharacterized protein</fullName>
    </submittedName>
</protein>
<reference evidence="1 2" key="1">
    <citation type="journal article" date="2016" name="Sci. Rep.">
        <title>Draft genome sequencing and secretome analysis of fungal phytopathogen Ascochyta rabiei provides insight into the necrotrophic effector repertoire.</title>
        <authorList>
            <person name="Verma S."/>
            <person name="Gazara R.K."/>
            <person name="Nizam S."/>
            <person name="Parween S."/>
            <person name="Chattopadhyay D."/>
            <person name="Verma P.K."/>
        </authorList>
    </citation>
    <scope>NUCLEOTIDE SEQUENCE [LARGE SCALE GENOMIC DNA]</scope>
    <source>
        <strain evidence="1 2">ArDII</strain>
    </source>
</reference>
<accession>A0A162X1H9</accession>
<dbReference type="PANTHER" id="PTHR24148">
    <property type="entry name" value="ANKYRIN REPEAT DOMAIN-CONTAINING PROTEIN 39 HOMOLOG-RELATED"/>
    <property type="match status" value="1"/>
</dbReference>
<name>A0A162X1H9_DIDRA</name>
<dbReference type="OrthoDB" id="5386682at2759"/>
<evidence type="ECO:0000313" key="2">
    <source>
        <dbReference type="Proteomes" id="UP000076837"/>
    </source>
</evidence>
<dbReference type="AlphaFoldDB" id="A0A162X1H9"/>
<dbReference type="Pfam" id="PF26639">
    <property type="entry name" value="Het-6_barrel"/>
    <property type="match status" value="1"/>
</dbReference>
<dbReference type="EMBL" id="JYNV01000295">
    <property type="protein sequence ID" value="KZM19308.1"/>
    <property type="molecule type" value="Genomic_DNA"/>
</dbReference>
<organism evidence="1 2">
    <name type="scientific">Didymella rabiei</name>
    <name type="common">Chickpea ascochyta blight fungus</name>
    <name type="synonym">Mycosphaerella rabiei</name>
    <dbReference type="NCBI Taxonomy" id="5454"/>
    <lineage>
        <taxon>Eukaryota</taxon>
        <taxon>Fungi</taxon>
        <taxon>Dikarya</taxon>
        <taxon>Ascomycota</taxon>
        <taxon>Pezizomycotina</taxon>
        <taxon>Dothideomycetes</taxon>
        <taxon>Pleosporomycetidae</taxon>
        <taxon>Pleosporales</taxon>
        <taxon>Pleosporineae</taxon>
        <taxon>Didymellaceae</taxon>
        <taxon>Ascochyta</taxon>
    </lineage>
</organism>
<keyword evidence="2" id="KW-1185">Reference proteome</keyword>
<dbReference type="PANTHER" id="PTHR24148:SF73">
    <property type="entry name" value="HET DOMAIN PROTEIN (AFU_ORTHOLOGUE AFUA_8G01020)"/>
    <property type="match status" value="1"/>
</dbReference>